<dbReference type="Proteomes" id="UP000676649">
    <property type="component" value="Chromosome"/>
</dbReference>
<name>A0A975MQW6_9GAMM</name>
<evidence type="ECO:0000313" key="3">
    <source>
        <dbReference type="Proteomes" id="UP000676649"/>
    </source>
</evidence>
<keyword evidence="3" id="KW-1185">Reference proteome</keyword>
<dbReference type="RefSeq" id="WP_215584259.1">
    <property type="nucleotide sequence ID" value="NZ_CP073754.1"/>
</dbReference>
<sequence length="196" mass="20536">MIVKTIKGQMLAKSLLSAVILALSGNATASIVIGDIIATYVADGGSSFTIENTSGFDLTNVVFTGDGGGSFVGTLNANNVAPGHSVITYFGQTGTPFQKDYDDFYNGGENNVYTLTAHWHNQTVTASFTPLHNLSGHFVGFLGNEIGFNDADWDVSAKVALITAATSVPEADQSALLLLGLPMLAWAARRKSSQNG</sequence>
<accession>A0A975MQW6</accession>
<evidence type="ECO:0000313" key="2">
    <source>
        <dbReference type="EMBL" id="QWF72104.1"/>
    </source>
</evidence>
<dbReference type="AlphaFoldDB" id="A0A975MQW6"/>
<protein>
    <recommendedName>
        <fullName evidence="4">PEP-CTERM protein-sorting domain-containing protein</fullName>
    </recommendedName>
</protein>
<organism evidence="2 3">
    <name type="scientific">Methylomonas paludis</name>
    <dbReference type="NCBI Taxonomy" id="1173101"/>
    <lineage>
        <taxon>Bacteria</taxon>
        <taxon>Pseudomonadati</taxon>
        <taxon>Pseudomonadota</taxon>
        <taxon>Gammaproteobacteria</taxon>
        <taxon>Methylococcales</taxon>
        <taxon>Methylococcaceae</taxon>
        <taxon>Methylomonas</taxon>
    </lineage>
</organism>
<evidence type="ECO:0000256" key="1">
    <source>
        <dbReference type="SAM" id="SignalP"/>
    </source>
</evidence>
<dbReference type="EMBL" id="CP073754">
    <property type="protein sequence ID" value="QWF72104.1"/>
    <property type="molecule type" value="Genomic_DNA"/>
</dbReference>
<gene>
    <name evidence="2" type="ORF">KEF85_06555</name>
</gene>
<proteinExistence type="predicted"/>
<feature type="signal peptide" evidence="1">
    <location>
        <begin position="1"/>
        <end position="29"/>
    </location>
</feature>
<keyword evidence="1" id="KW-0732">Signal</keyword>
<feature type="chain" id="PRO_5037494219" description="PEP-CTERM protein-sorting domain-containing protein" evidence="1">
    <location>
        <begin position="30"/>
        <end position="196"/>
    </location>
</feature>
<dbReference type="KEGG" id="mpad:KEF85_06555"/>
<reference evidence="2" key="1">
    <citation type="submission" date="2021-04" db="EMBL/GenBank/DDBJ databases">
        <title>Draft genome sequence data of methanotrophic Methylovulum sp. strain S1L and Methylomonas sp. strain S2AM isolated from boreal lake water columns.</title>
        <authorList>
            <person name="Rissanen A.J."/>
            <person name="Mangayil R."/>
            <person name="Svenning M.M."/>
            <person name="Khanongnuch R."/>
        </authorList>
    </citation>
    <scope>NUCLEOTIDE SEQUENCE</scope>
    <source>
        <strain evidence="2">S2AM</strain>
    </source>
</reference>
<evidence type="ECO:0008006" key="4">
    <source>
        <dbReference type="Google" id="ProtNLM"/>
    </source>
</evidence>